<sequence>MDRFPKDEFLRDFKIKTFVQQAQFEQWLKSLFYLNNELTKNWDFIYQEMFYIKLYEVLTEGLVFAVKVLQSLEKGYNENKREWYNSLIDGLNEIKHELSKEEKDYIEYRRHGVCHIFQNGYEHIQENLKIKRIRKDEDLHNINARLKQIITNHGSDKNVDIFLNSKLQPKLINLYIRLTKIYDKKI</sequence>
<dbReference type="OrthoDB" id="839352at2"/>
<accession>A0A2Z4IN32</accession>
<evidence type="ECO:0000313" key="1">
    <source>
        <dbReference type="EMBL" id="AWW32139.1"/>
    </source>
</evidence>
<dbReference type="KEGG" id="est:DN752_19450"/>
<keyword evidence="2" id="KW-1185">Reference proteome</keyword>
<dbReference type="RefSeq" id="WP_112785512.1">
    <property type="nucleotide sequence ID" value="NZ_CP030041.1"/>
</dbReference>
<dbReference type="AlphaFoldDB" id="A0A2Z4IN32"/>
<evidence type="ECO:0000313" key="2">
    <source>
        <dbReference type="Proteomes" id="UP000248688"/>
    </source>
</evidence>
<name>A0A2Z4IN32_9BACT</name>
<protein>
    <submittedName>
        <fullName evidence="1">Uncharacterized protein</fullName>
    </submittedName>
</protein>
<dbReference type="EMBL" id="CP030041">
    <property type="protein sequence ID" value="AWW32139.1"/>
    <property type="molecule type" value="Genomic_DNA"/>
</dbReference>
<proteinExistence type="predicted"/>
<dbReference type="Proteomes" id="UP000248688">
    <property type="component" value="Chromosome"/>
</dbReference>
<reference evidence="1 2" key="1">
    <citation type="submission" date="2018-06" db="EMBL/GenBank/DDBJ databases">
        <title>Echinicola strongylocentroti sp. nov., isolated from a sea urchin Strongylocentrotus intermedius.</title>
        <authorList>
            <person name="Bae S.S."/>
        </authorList>
    </citation>
    <scope>NUCLEOTIDE SEQUENCE [LARGE SCALE GENOMIC DNA]</scope>
    <source>
        <strain evidence="1 2">MEBiC08714</strain>
    </source>
</reference>
<gene>
    <name evidence="1" type="ORF">DN752_19450</name>
</gene>
<organism evidence="1 2">
    <name type="scientific">Echinicola strongylocentroti</name>
    <dbReference type="NCBI Taxonomy" id="1795355"/>
    <lineage>
        <taxon>Bacteria</taxon>
        <taxon>Pseudomonadati</taxon>
        <taxon>Bacteroidota</taxon>
        <taxon>Cytophagia</taxon>
        <taxon>Cytophagales</taxon>
        <taxon>Cyclobacteriaceae</taxon>
        <taxon>Echinicola</taxon>
    </lineage>
</organism>